<keyword evidence="19" id="KW-1185">Reference proteome</keyword>
<dbReference type="PANTHER" id="PTHR47470:SF1">
    <property type="entry name" value="FAD-DEPENDENT OXIDOREDUCTASE 2 FAD BINDING DOMAIN-CONTAINING PROTEIN"/>
    <property type="match status" value="1"/>
</dbReference>
<protein>
    <recommendedName>
        <fullName evidence="14">Cholesterol oxidase</fullName>
        <ecNumber evidence="13">1.1.3.6</ecNumber>
        <ecNumber evidence="11">5.3.3.1</ecNumber>
    </recommendedName>
    <alternativeName>
        <fullName evidence="15">Cholesterol isomerase</fullName>
    </alternativeName>
</protein>
<dbReference type="PANTHER" id="PTHR47470">
    <property type="entry name" value="CHOLESTEROL OXIDASE"/>
    <property type="match status" value="1"/>
</dbReference>
<keyword evidence="6" id="KW-0560">Oxidoreductase</keyword>
<proteinExistence type="inferred from homology"/>
<dbReference type="InterPro" id="IPR052542">
    <property type="entry name" value="Cholesterol_Oxidase"/>
</dbReference>
<dbReference type="EC" id="1.1.3.6" evidence="13"/>
<evidence type="ECO:0000256" key="3">
    <source>
        <dbReference type="ARBA" id="ARBA00022548"/>
    </source>
</evidence>
<dbReference type="EMBL" id="JAYXHS010000001">
    <property type="protein sequence ID" value="MEC5384247.1"/>
    <property type="molecule type" value="Genomic_DNA"/>
</dbReference>
<evidence type="ECO:0000259" key="17">
    <source>
        <dbReference type="Pfam" id="PF05199"/>
    </source>
</evidence>
<evidence type="ECO:0000313" key="18">
    <source>
        <dbReference type="EMBL" id="MEC5384247.1"/>
    </source>
</evidence>
<evidence type="ECO:0000256" key="1">
    <source>
        <dbReference type="ARBA" id="ARBA00001974"/>
    </source>
</evidence>
<sequence>MKNYDVIIIGSGFGGAVNACRLSEAGLKVLVLERGRRWAPEDYPRGEGDAWIWDQSEPESCNGWIDLRIMDDMTVAQGAGVGGGSLIYANISVEAKPDAFKNGWPSQITYEELKPYYERVGKMLDVQTLPENQLTERYKLMKEGAEKLGYGDRFRPLPLAVSFDKDYSYDRPDPFSDAHSVKFTNQFGVEQGTCTHCGNCDIGCQVKAKNTLDLNYIARAEQLGAEVRPLHVVYNISEDRGRYTVHFHRVVDGQLVPGFETAERVILAAGSLGSTELLLRARDQYKTLPKISNYLGRNWSSNGDFLTPATYEGRDISPTHGPTISCAIDFLDGAVNGKEFFVEDGGFPNLLLNFLRDGAKGAKPKHRVLVQWLETLSGMKNPAASVMPWFGQAMDAADGKLYLGRVWYAPWRRVLKLDWDVTRSEATVQAMVDMHIKLSEATGGDATVPFTWSLLKNLVTPHPLGGCNMGTTSADGVVNHAGEVFGYPGLYVADGAIVPRAVGLNPSRTIAALAERIAFLMQRRLAGS</sequence>
<evidence type="ECO:0000256" key="7">
    <source>
        <dbReference type="ARBA" id="ARBA00023098"/>
    </source>
</evidence>
<dbReference type="Proteomes" id="UP001331561">
    <property type="component" value="Unassembled WGS sequence"/>
</dbReference>
<keyword evidence="10" id="KW-0413">Isomerase</keyword>
<comment type="pathway">
    <text evidence="12">Steroid metabolism; cholesterol degradation.</text>
</comment>
<evidence type="ECO:0000256" key="5">
    <source>
        <dbReference type="ARBA" id="ARBA00022827"/>
    </source>
</evidence>
<keyword evidence="4" id="KW-0285">Flavoprotein</keyword>
<evidence type="ECO:0000256" key="6">
    <source>
        <dbReference type="ARBA" id="ARBA00023002"/>
    </source>
</evidence>
<gene>
    <name evidence="18" type="ORF">VVD49_00860</name>
</gene>
<keyword evidence="5" id="KW-0274">FAD</keyword>
<feature type="domain" description="Glucose-methanol-choline oxidoreductase N-terminal" evidence="16">
    <location>
        <begin position="7"/>
        <end position="151"/>
    </location>
</feature>
<dbReference type="Gene3D" id="3.50.50.60">
    <property type="entry name" value="FAD/NAD(P)-binding domain"/>
    <property type="match status" value="3"/>
</dbReference>
<dbReference type="PROSITE" id="PS50007">
    <property type="entry name" value="PIPLC_X_DOMAIN"/>
    <property type="match status" value="1"/>
</dbReference>
<evidence type="ECO:0000313" key="19">
    <source>
        <dbReference type="Proteomes" id="UP001331561"/>
    </source>
</evidence>
<accession>A0ABU6JYL2</accession>
<evidence type="ECO:0000256" key="9">
    <source>
        <dbReference type="ARBA" id="ARBA00023221"/>
    </source>
</evidence>
<dbReference type="SUPFAM" id="SSF51905">
    <property type="entry name" value="FAD/NAD(P)-binding domain"/>
    <property type="match status" value="1"/>
</dbReference>
<keyword evidence="8" id="KW-1207">Sterol metabolism</keyword>
<reference evidence="18 19" key="1">
    <citation type="submission" date="2024-01" db="EMBL/GenBank/DDBJ databases">
        <title>Uliginosibacterium soil sp. nov.</title>
        <authorList>
            <person name="Lv Y."/>
        </authorList>
    </citation>
    <scope>NUCLEOTIDE SEQUENCE [LARGE SCALE GENOMIC DNA]</scope>
    <source>
        <strain evidence="18 19">H3</strain>
    </source>
</reference>
<evidence type="ECO:0000256" key="8">
    <source>
        <dbReference type="ARBA" id="ARBA00023166"/>
    </source>
</evidence>
<comment type="cofactor">
    <cofactor evidence="1">
        <name>FAD</name>
        <dbReference type="ChEBI" id="CHEBI:57692"/>
    </cofactor>
</comment>
<evidence type="ECO:0000256" key="13">
    <source>
        <dbReference type="ARBA" id="ARBA00049723"/>
    </source>
</evidence>
<dbReference type="RefSeq" id="WP_327597228.1">
    <property type="nucleotide sequence ID" value="NZ_JAYXHS010000001.1"/>
</dbReference>
<dbReference type="Pfam" id="PF00732">
    <property type="entry name" value="GMC_oxred_N"/>
    <property type="match status" value="1"/>
</dbReference>
<dbReference type="InterPro" id="IPR000172">
    <property type="entry name" value="GMC_OxRdtase_N"/>
</dbReference>
<evidence type="ECO:0000256" key="14">
    <source>
        <dbReference type="ARBA" id="ARBA00049744"/>
    </source>
</evidence>
<comment type="caution">
    <text evidence="18">The sequence shown here is derived from an EMBL/GenBank/DDBJ whole genome shotgun (WGS) entry which is preliminary data.</text>
</comment>
<feature type="domain" description="Glucose-methanol-choline oxidoreductase C-terminal" evidence="17">
    <location>
        <begin position="460"/>
        <end position="514"/>
    </location>
</feature>
<evidence type="ECO:0000256" key="12">
    <source>
        <dbReference type="ARBA" id="ARBA00049645"/>
    </source>
</evidence>
<evidence type="ECO:0000256" key="15">
    <source>
        <dbReference type="ARBA" id="ARBA00049778"/>
    </source>
</evidence>
<keyword evidence="3" id="KW-0153">Cholesterol metabolism</keyword>
<keyword evidence="7" id="KW-0443">Lipid metabolism</keyword>
<evidence type="ECO:0000259" key="16">
    <source>
        <dbReference type="Pfam" id="PF00732"/>
    </source>
</evidence>
<dbReference type="Pfam" id="PF05199">
    <property type="entry name" value="GMC_oxred_C"/>
    <property type="match status" value="1"/>
</dbReference>
<organism evidence="18 19">
    <name type="scientific">Uliginosibacterium silvisoli</name>
    <dbReference type="NCBI Taxonomy" id="3114758"/>
    <lineage>
        <taxon>Bacteria</taxon>
        <taxon>Pseudomonadati</taxon>
        <taxon>Pseudomonadota</taxon>
        <taxon>Betaproteobacteria</taxon>
        <taxon>Rhodocyclales</taxon>
        <taxon>Zoogloeaceae</taxon>
        <taxon>Uliginosibacterium</taxon>
    </lineage>
</organism>
<comment type="similarity">
    <text evidence="2">Belongs to the GMC oxidoreductase family.</text>
</comment>
<keyword evidence="9" id="KW-0753">Steroid metabolism</keyword>
<name>A0ABU6JYL2_9RHOO</name>
<evidence type="ECO:0000256" key="10">
    <source>
        <dbReference type="ARBA" id="ARBA00023235"/>
    </source>
</evidence>
<dbReference type="InterPro" id="IPR007867">
    <property type="entry name" value="GMC_OxRtase_C"/>
</dbReference>
<evidence type="ECO:0000256" key="2">
    <source>
        <dbReference type="ARBA" id="ARBA00010790"/>
    </source>
</evidence>
<evidence type="ECO:0000256" key="4">
    <source>
        <dbReference type="ARBA" id="ARBA00022630"/>
    </source>
</evidence>
<dbReference type="InterPro" id="IPR036188">
    <property type="entry name" value="FAD/NAD-bd_sf"/>
</dbReference>
<evidence type="ECO:0000256" key="11">
    <source>
        <dbReference type="ARBA" id="ARBA00038856"/>
    </source>
</evidence>
<dbReference type="PRINTS" id="PR00411">
    <property type="entry name" value="PNDRDTASEI"/>
</dbReference>
<dbReference type="EC" id="5.3.3.1" evidence="11"/>